<organism evidence="2 3">
    <name type="scientific">Paraburkholderia lycopersici</name>
    <dbReference type="NCBI Taxonomy" id="416944"/>
    <lineage>
        <taxon>Bacteria</taxon>
        <taxon>Pseudomonadati</taxon>
        <taxon>Pseudomonadota</taxon>
        <taxon>Betaproteobacteria</taxon>
        <taxon>Burkholderiales</taxon>
        <taxon>Burkholderiaceae</taxon>
        <taxon>Paraburkholderia</taxon>
    </lineage>
</organism>
<dbReference type="PANTHER" id="PTHR22916">
    <property type="entry name" value="GLYCOSYLTRANSFERASE"/>
    <property type="match status" value="1"/>
</dbReference>
<dbReference type="GO" id="GO:0016758">
    <property type="term" value="F:hexosyltransferase activity"/>
    <property type="evidence" value="ECO:0007669"/>
    <property type="project" value="UniProtKB-ARBA"/>
</dbReference>
<name>A0A1G6HBY6_9BURK</name>
<dbReference type="SUPFAM" id="SSF53448">
    <property type="entry name" value="Nucleotide-diphospho-sugar transferases"/>
    <property type="match status" value="1"/>
</dbReference>
<dbReference type="Gene3D" id="3.90.550.10">
    <property type="entry name" value="Spore Coat Polysaccharide Biosynthesis Protein SpsA, Chain A"/>
    <property type="match status" value="1"/>
</dbReference>
<feature type="domain" description="Glycosyltransferase 2-like" evidence="1">
    <location>
        <begin position="2"/>
        <end position="110"/>
    </location>
</feature>
<reference evidence="3" key="1">
    <citation type="submission" date="2016-09" db="EMBL/GenBank/DDBJ databases">
        <authorList>
            <person name="Varghese N."/>
            <person name="Submissions S."/>
        </authorList>
    </citation>
    <scope>NUCLEOTIDE SEQUENCE [LARGE SCALE GENOMIC DNA]</scope>
    <source>
        <strain evidence="3">TNe-862</strain>
    </source>
</reference>
<dbReference type="EMBL" id="FMYQ01000002">
    <property type="protein sequence ID" value="SDB91673.1"/>
    <property type="molecule type" value="Genomic_DNA"/>
</dbReference>
<accession>A0A1G6HBY6</accession>
<dbReference type="CDD" id="cd00761">
    <property type="entry name" value="Glyco_tranf_GTA_type"/>
    <property type="match status" value="1"/>
</dbReference>
<keyword evidence="3" id="KW-1185">Reference proteome</keyword>
<evidence type="ECO:0000259" key="1">
    <source>
        <dbReference type="Pfam" id="PF00535"/>
    </source>
</evidence>
<keyword evidence="2" id="KW-0808">Transferase</keyword>
<evidence type="ECO:0000313" key="2">
    <source>
        <dbReference type="EMBL" id="SDB91673.1"/>
    </source>
</evidence>
<dbReference type="InterPro" id="IPR029044">
    <property type="entry name" value="Nucleotide-diphossugar_trans"/>
</dbReference>
<dbReference type="STRING" id="416944.SAMN05421548_102147"/>
<dbReference type="Pfam" id="PF00535">
    <property type="entry name" value="Glycos_transf_2"/>
    <property type="match status" value="1"/>
</dbReference>
<protein>
    <submittedName>
        <fullName evidence="2">Glycosyl transferase family 2</fullName>
    </submittedName>
</protein>
<dbReference type="PANTHER" id="PTHR22916:SF3">
    <property type="entry name" value="UDP-GLCNAC:BETAGAL BETA-1,3-N-ACETYLGLUCOSAMINYLTRANSFERASE-LIKE PROTEIN 1"/>
    <property type="match status" value="1"/>
</dbReference>
<gene>
    <name evidence="2" type="ORF">SAMN05421548_102147</name>
</gene>
<dbReference type="Proteomes" id="UP000198908">
    <property type="component" value="Unassembled WGS sequence"/>
</dbReference>
<sequence length="308" mass="34694">MQTHANIEIVIGDDSSDDRTERLIASRYRDDPRIDYRRNLPALGQARNVASLFARASGDKILLIHDDDYLLVHCIERLLAQWERYPDLDVAFGDQYETDHHGRINHAASRRMNAAYRRTASAAGLQTPPGRAGIVQMFPNNGWLANAALVKQIGYDDHYGTCCDYVFGTRLCLAARRVCYVNEHVSCYRITDVSVSQATRCSVNASSISAWHFLKGLSLPAELEPARKLALRRLVPIVVSLLARNHEARAGLQLALGNLYAYRFGFSARFYYHLLMIWKAARLSRGESVALLGMPDEQPVDTSRTRMP</sequence>
<dbReference type="InterPro" id="IPR001173">
    <property type="entry name" value="Glyco_trans_2-like"/>
</dbReference>
<proteinExistence type="predicted"/>
<evidence type="ECO:0000313" key="3">
    <source>
        <dbReference type="Proteomes" id="UP000198908"/>
    </source>
</evidence>
<dbReference type="AlphaFoldDB" id="A0A1G6HBY6"/>